<dbReference type="RefSeq" id="WP_009331549.1">
    <property type="nucleotide sequence ID" value="NZ_JARAVA010000092.1"/>
</dbReference>
<name>A0AAE8W4P9_9ACTN</name>
<reference evidence="2 3" key="1">
    <citation type="submission" date="2019-03" db="EMBL/GenBank/DDBJ databases">
        <title>Comparative genomic analyses of the sweetpotato soil rot pathogen, Streptomyces ipomoeae.</title>
        <authorList>
            <person name="Ruschel Soares N."/>
            <person name="Badger J.H."/>
            <person name="Huguet-Tapia J.C."/>
            <person name="Clark C.A."/>
            <person name="Pettis G.S."/>
        </authorList>
    </citation>
    <scope>NUCLEOTIDE SEQUENCE [LARGE SCALE GENOMIC DNA]</scope>
    <source>
        <strain evidence="2 3">88-35</strain>
    </source>
</reference>
<evidence type="ECO:0000313" key="3">
    <source>
        <dbReference type="Proteomes" id="UP000318720"/>
    </source>
</evidence>
<evidence type="ECO:0000256" key="1">
    <source>
        <dbReference type="SAM" id="SignalP"/>
    </source>
</evidence>
<gene>
    <name evidence="2" type="ORF">Sipo8835_09785</name>
</gene>
<dbReference type="EMBL" id="SPAZ01000078">
    <property type="protein sequence ID" value="TQE36802.1"/>
    <property type="molecule type" value="Genomic_DNA"/>
</dbReference>
<dbReference type="Proteomes" id="UP000318720">
    <property type="component" value="Unassembled WGS sequence"/>
</dbReference>
<sequence length="68" mass="6807">MGKIVTLRSAVIMGTAVAAGSVAGTVAETLGQLVGEPLPGVGPVVTGAVSLWFAEKLDRLIADDRDAS</sequence>
<evidence type="ECO:0000313" key="2">
    <source>
        <dbReference type="EMBL" id="TQE36802.1"/>
    </source>
</evidence>
<protein>
    <recommendedName>
        <fullName evidence="4">Holin</fullName>
    </recommendedName>
</protein>
<comment type="caution">
    <text evidence="2">The sequence shown here is derived from an EMBL/GenBank/DDBJ whole genome shotgun (WGS) entry which is preliminary data.</text>
</comment>
<organism evidence="2 3">
    <name type="scientific">Streptomyces ipomoeae</name>
    <dbReference type="NCBI Taxonomy" id="103232"/>
    <lineage>
        <taxon>Bacteria</taxon>
        <taxon>Bacillati</taxon>
        <taxon>Actinomycetota</taxon>
        <taxon>Actinomycetes</taxon>
        <taxon>Kitasatosporales</taxon>
        <taxon>Streptomycetaceae</taxon>
        <taxon>Streptomyces</taxon>
    </lineage>
</organism>
<feature type="signal peptide" evidence="1">
    <location>
        <begin position="1"/>
        <end position="18"/>
    </location>
</feature>
<keyword evidence="1" id="KW-0732">Signal</keyword>
<feature type="chain" id="PRO_5042259836" description="Holin" evidence="1">
    <location>
        <begin position="19"/>
        <end position="68"/>
    </location>
</feature>
<accession>A0AAE8W4P9</accession>
<evidence type="ECO:0008006" key="4">
    <source>
        <dbReference type="Google" id="ProtNLM"/>
    </source>
</evidence>
<proteinExistence type="predicted"/>
<dbReference type="AlphaFoldDB" id="A0AAE8W4P9"/>